<dbReference type="GO" id="GO:0005886">
    <property type="term" value="C:plasma membrane"/>
    <property type="evidence" value="ECO:0007669"/>
    <property type="project" value="TreeGrafter"/>
</dbReference>
<gene>
    <name evidence="9" type="ORF">J0695_21980</name>
</gene>
<feature type="compositionally biased region" description="Low complexity" evidence="6">
    <location>
        <begin position="447"/>
        <end position="457"/>
    </location>
</feature>
<keyword evidence="7" id="KW-0812">Transmembrane</keyword>
<dbReference type="GO" id="GO:0004673">
    <property type="term" value="F:protein histidine kinase activity"/>
    <property type="evidence" value="ECO:0007669"/>
    <property type="project" value="UniProtKB-EC"/>
</dbReference>
<feature type="transmembrane region" description="Helical" evidence="7">
    <location>
        <begin position="7"/>
        <end position="28"/>
    </location>
</feature>
<sequence length="497" mass="53275">MTQIPEALPWTVAVVMLAAAIVAVILLLRTRRSAAVARAEAQSTAQAAAGRFQAMEAGLRAEAAGLRAETHGAGLARLTAEEKYGRVVKEVAHLTEARLPALVTHLRHRHVPVPGTQDPSLAHTDVALLLEGALNQVAQVIVDTEHRVDEGAQAVLRDTTASIQAKSYRIQSMIEEMQFLYDDPKLAEQLLKLDQTNEENLRQIQATGVLCGAWPGLTRADSHLGDIVAGAQSRIPGYQRVQVTSQLNVPVGVVARAVEPLAVIVAELLANAVHHTPQGTRAVDVSLHQVQTGACVLIDDPGVGMTDEEREFAARMLSNQQSLLLTHLGDPPRAGFATIGRLVKQFGFTVTVDKPSAYGGVRAVVWIPDHLLMLMDEVTVPMSAMSPALRRPAEETREPRERETREVEPVHTGLGAASGSGSGSGSVTGSDSDAAIDLPRRRRQKRTTAQDQQQDTAPAVSAIDPEQAAQTWGAWHSGTQRGVEDAQTSDEEEGSQS</sequence>
<feature type="compositionally biased region" description="Gly residues" evidence="6">
    <location>
        <begin position="416"/>
        <end position="426"/>
    </location>
</feature>
<comment type="caution">
    <text evidence="9">The sequence shown here is derived from an EMBL/GenBank/DDBJ whole genome shotgun (WGS) entry which is preliminary data.</text>
</comment>
<dbReference type="PANTHER" id="PTHR45436:SF5">
    <property type="entry name" value="SENSOR HISTIDINE KINASE TRCS"/>
    <property type="match status" value="1"/>
</dbReference>
<evidence type="ECO:0000256" key="5">
    <source>
        <dbReference type="ARBA" id="ARBA00022777"/>
    </source>
</evidence>
<dbReference type="AlphaFoldDB" id="A0A939JJ71"/>
<keyword evidence="7" id="KW-0472">Membrane</keyword>
<keyword evidence="3" id="KW-0597">Phosphoprotein</keyword>
<feature type="compositionally biased region" description="Acidic residues" evidence="6">
    <location>
        <begin position="487"/>
        <end position="497"/>
    </location>
</feature>
<dbReference type="SUPFAM" id="SSF55874">
    <property type="entry name" value="ATPase domain of HSP90 chaperone/DNA topoisomerase II/histidine kinase"/>
    <property type="match status" value="1"/>
</dbReference>
<dbReference type="InterPro" id="IPR036890">
    <property type="entry name" value="HATPase_C_sf"/>
</dbReference>
<proteinExistence type="predicted"/>
<evidence type="ECO:0000256" key="6">
    <source>
        <dbReference type="SAM" id="MobiDB-lite"/>
    </source>
</evidence>
<dbReference type="Gene3D" id="3.30.565.10">
    <property type="entry name" value="Histidine kinase-like ATPase, C-terminal domain"/>
    <property type="match status" value="1"/>
</dbReference>
<keyword evidence="4" id="KW-0808">Transferase</keyword>
<feature type="domain" description="Histidine kinase/HSP90-like ATPase" evidence="8">
    <location>
        <begin position="260"/>
        <end position="369"/>
    </location>
</feature>
<organism evidence="9 10">
    <name type="scientific">Streptomyces beijiangensis</name>
    <dbReference type="NCBI Taxonomy" id="163361"/>
    <lineage>
        <taxon>Bacteria</taxon>
        <taxon>Bacillati</taxon>
        <taxon>Actinomycetota</taxon>
        <taxon>Actinomycetes</taxon>
        <taxon>Kitasatosporales</taxon>
        <taxon>Streptomycetaceae</taxon>
        <taxon>Streptomyces</taxon>
    </lineage>
</organism>
<dbReference type="GO" id="GO:0000160">
    <property type="term" value="P:phosphorelay signal transduction system"/>
    <property type="evidence" value="ECO:0007669"/>
    <property type="project" value="TreeGrafter"/>
</dbReference>
<keyword evidence="5 9" id="KW-0418">Kinase</keyword>
<evidence type="ECO:0000256" key="7">
    <source>
        <dbReference type="SAM" id="Phobius"/>
    </source>
</evidence>
<name>A0A939JJ71_9ACTN</name>
<feature type="compositionally biased region" description="Basic and acidic residues" evidence="6">
    <location>
        <begin position="391"/>
        <end position="409"/>
    </location>
</feature>
<evidence type="ECO:0000256" key="2">
    <source>
        <dbReference type="ARBA" id="ARBA00012438"/>
    </source>
</evidence>
<dbReference type="PANTHER" id="PTHR45436">
    <property type="entry name" value="SENSOR HISTIDINE KINASE YKOH"/>
    <property type="match status" value="1"/>
</dbReference>
<comment type="catalytic activity">
    <reaction evidence="1">
        <text>ATP + protein L-histidine = ADP + protein N-phospho-L-histidine.</text>
        <dbReference type="EC" id="2.7.13.3"/>
    </reaction>
</comment>
<evidence type="ECO:0000313" key="10">
    <source>
        <dbReference type="Proteomes" id="UP000664167"/>
    </source>
</evidence>
<dbReference type="EMBL" id="JAFLRJ010000207">
    <property type="protein sequence ID" value="MBO0514442.1"/>
    <property type="molecule type" value="Genomic_DNA"/>
</dbReference>
<dbReference type="RefSeq" id="WP_206963841.1">
    <property type="nucleotide sequence ID" value="NZ_BAAAJJ010000001.1"/>
</dbReference>
<reference evidence="9" key="1">
    <citation type="submission" date="2021-03" db="EMBL/GenBank/DDBJ databases">
        <title>Streptomyces poriferae sp. nov., a novel marine sponge-derived Actinobacteria species with anti-MRSA activity.</title>
        <authorList>
            <person name="Sandoval-Powers M."/>
            <person name="Kralova S."/>
            <person name="Nguyen G.-S."/>
            <person name="Fawwal D."/>
            <person name="Degnes K."/>
            <person name="Klinkenberg G."/>
            <person name="Sletta H."/>
            <person name="Wentzel A."/>
            <person name="Liles M.R."/>
        </authorList>
    </citation>
    <scope>NUCLEOTIDE SEQUENCE</scope>
    <source>
        <strain evidence="9">DSM 41794</strain>
    </source>
</reference>
<protein>
    <recommendedName>
        <fullName evidence="2">histidine kinase</fullName>
        <ecNumber evidence="2">2.7.13.3</ecNumber>
    </recommendedName>
</protein>
<evidence type="ECO:0000313" key="9">
    <source>
        <dbReference type="EMBL" id="MBO0514442.1"/>
    </source>
</evidence>
<evidence type="ECO:0000259" key="8">
    <source>
        <dbReference type="Pfam" id="PF02518"/>
    </source>
</evidence>
<keyword evidence="10" id="KW-1185">Reference proteome</keyword>
<dbReference type="Pfam" id="PF02518">
    <property type="entry name" value="HATPase_c"/>
    <property type="match status" value="1"/>
</dbReference>
<evidence type="ECO:0000256" key="1">
    <source>
        <dbReference type="ARBA" id="ARBA00000085"/>
    </source>
</evidence>
<dbReference type="Proteomes" id="UP000664167">
    <property type="component" value="Unassembled WGS sequence"/>
</dbReference>
<accession>A0A939JJ71</accession>
<dbReference type="EC" id="2.7.13.3" evidence="2"/>
<keyword evidence="7" id="KW-1133">Transmembrane helix</keyword>
<dbReference type="InterPro" id="IPR003594">
    <property type="entry name" value="HATPase_dom"/>
</dbReference>
<evidence type="ECO:0000256" key="4">
    <source>
        <dbReference type="ARBA" id="ARBA00022679"/>
    </source>
</evidence>
<dbReference type="InterPro" id="IPR050428">
    <property type="entry name" value="TCS_sensor_his_kinase"/>
</dbReference>
<feature type="region of interest" description="Disordered" evidence="6">
    <location>
        <begin position="386"/>
        <end position="497"/>
    </location>
</feature>
<evidence type="ECO:0000256" key="3">
    <source>
        <dbReference type="ARBA" id="ARBA00022553"/>
    </source>
</evidence>